<dbReference type="PANTHER" id="PTHR11384">
    <property type="entry name" value="ATP-BINDING CASSETTE, SUB-FAMILY D MEMBER"/>
    <property type="match status" value="1"/>
</dbReference>
<evidence type="ECO:0000256" key="1">
    <source>
        <dbReference type="ARBA" id="ARBA00008575"/>
    </source>
</evidence>
<proteinExistence type="inferred from homology"/>
<dbReference type="SUPFAM" id="SSF52540">
    <property type="entry name" value="P-loop containing nucleoside triphosphate hydrolases"/>
    <property type="match status" value="2"/>
</dbReference>
<dbReference type="Gene3D" id="1.20.1560.10">
    <property type="entry name" value="ABC transporter type 1, transmembrane domain"/>
    <property type="match status" value="1"/>
</dbReference>
<dbReference type="InterPro" id="IPR027417">
    <property type="entry name" value="P-loop_NTPase"/>
</dbReference>
<sequence>MDEVPGREHLAQHLPIHGRGLWLVKAIIIRAGFSKATKFWRTLIAAIAAASAAAFLAARRRKGARCSEDSIVPSTSRRNLTKRKHFTELLHTAGRFAAGPEVIVLFVASGLNAWLMLYKAWLMREFVTGQNLGRWREWMKALGKFPLAILASAMLSQTTKYMQARVSMLWRNAATSSLLRSYFSNMNYYKLQHHGTARIQDPDVRICSDVRSGCDALTGVLISGMSGVMMASFSTWALYQRRGLFAVFLPYIYSFVVVPLSYRLTSPDWSVARLVQKANAAYQQALTRVQLSGESVAMLRGEEFEKDVLDRHAANRAHAEQTNWAAMECFEWFQHFISNPVMPGMWQSVASFGAAFIAMRAYGPGRAVLDPWQPNQAVVYEYGANISDFWQVFYAVRGASSFFSAVETYKRSQQSLSRVEQLQDAFATLDEEKQATGRFREGAHIAFEGVSIETPTGTPLLAGLTFKVESGRHLVICGHNGAGKSSIFRCLAGLWPVAKGTITCPNACSSGLHRDVYYLSQRPMNIVGTLSDQLTYPTPVPGGLSAQDLRQWLAYVGMAHFVDRAESKGTLQEEADWGSRLSLSEQQRLGIARVLYHRPKFAVLDECTSAVSKDLEHWLFQALNELGISCVTICHRPALLEHHHQMLRLTGRLEEDGLGWELVDLPSNVPEAKPLASNHYEAHARLDALRRAGCGQAVAHISAPSSSLAGPSRHLQVVQRRFPTSLQRIAAALQLGKLRGSSILRAALLLVCMLLRPQAAWEVFRTIGGSVSVAMCNDGVGLCAEMLMNIVYAAGLCCLDRLAEALSRQLSLQVWSDLATAMHSKALQGAAFHKVDLVNPMQRIAEAKQLLEEIKGQLQYTGGVTVQMLYCLPLLVRGGGLLPAIQLLLLFATHFVVRTYWMPNIKAMTAETSEIEDQLQVMQARIRHLAEPVAFSNGGEAERQRIEEHFTRLCEHRLDSLKQEFVYNFLTEFFLLYDNLPIWFHRLISFNFAWRNVPIGGASPASAVQNYLYDRTISMSLVGVQALTSFPAELAKMDARATRLLELQEAIHCASQVQPRIDFGLSVEVQGLTLSTPTQEVLAKHLTFGVYRNEAMLVTGPNGAGKTALARVLLGLWPPGNGVRLFVPDSFSIVPQRPYLAPGCLGDQVTYPKRFETIDEAPAEVALEKVGLLYLLQRGSATGGSTRWRFQCDWEDQLSGGEQQRLALSRILFHQPLFAILDECTSMVAADAEERLYRTVVDTSITPITMSQRLFLPELHTKELRLGVASARKWCEVQLQNGSS</sequence>
<feature type="transmembrane region" description="Helical" evidence="8">
    <location>
        <begin position="102"/>
        <end position="121"/>
    </location>
</feature>
<dbReference type="InterPro" id="IPR011527">
    <property type="entry name" value="ABC1_TM_dom"/>
</dbReference>
<evidence type="ECO:0000256" key="8">
    <source>
        <dbReference type="SAM" id="Phobius"/>
    </source>
</evidence>
<gene>
    <name evidence="10" type="ORF">SCF082_LOCUS12257</name>
</gene>
<evidence type="ECO:0000313" key="11">
    <source>
        <dbReference type="Proteomes" id="UP001642464"/>
    </source>
</evidence>
<protein>
    <recommendedName>
        <fullName evidence="9">ABC transporter domain-containing protein</fullName>
    </recommendedName>
</protein>
<dbReference type="CDD" id="cd03223">
    <property type="entry name" value="ABCD_peroxisomal_ALDP"/>
    <property type="match status" value="1"/>
</dbReference>
<dbReference type="Pfam" id="PF06472">
    <property type="entry name" value="ABC_membrane_2"/>
    <property type="match status" value="2"/>
</dbReference>
<feature type="transmembrane region" description="Helical" evidence="8">
    <location>
        <begin position="216"/>
        <end position="239"/>
    </location>
</feature>
<comment type="caution">
    <text evidence="10">The sequence shown here is derived from an EMBL/GenBank/DDBJ whole genome shotgun (WGS) entry which is preliminary data.</text>
</comment>
<dbReference type="InterPro" id="IPR003593">
    <property type="entry name" value="AAA+_ATPase"/>
</dbReference>
<keyword evidence="3 8" id="KW-0812">Transmembrane</keyword>
<dbReference type="Proteomes" id="UP001642464">
    <property type="component" value="Unassembled WGS sequence"/>
</dbReference>
<dbReference type="EMBL" id="CAXAMM010007447">
    <property type="protein sequence ID" value="CAK9014227.1"/>
    <property type="molecule type" value="Genomic_DNA"/>
</dbReference>
<keyword evidence="11" id="KW-1185">Reference proteome</keyword>
<evidence type="ECO:0000256" key="2">
    <source>
        <dbReference type="ARBA" id="ARBA00022448"/>
    </source>
</evidence>
<name>A0ABP0JJ77_9DINO</name>
<dbReference type="Pfam" id="PF00005">
    <property type="entry name" value="ABC_tran"/>
    <property type="match status" value="2"/>
</dbReference>
<dbReference type="Gene3D" id="3.40.50.300">
    <property type="entry name" value="P-loop containing nucleotide triphosphate hydrolases"/>
    <property type="match status" value="2"/>
</dbReference>
<keyword evidence="4" id="KW-0547">Nucleotide-binding</keyword>
<keyword evidence="2" id="KW-0813">Transport</keyword>
<keyword evidence="6 8" id="KW-1133">Transmembrane helix</keyword>
<dbReference type="InterPro" id="IPR036640">
    <property type="entry name" value="ABC1_TM_sf"/>
</dbReference>
<evidence type="ECO:0000313" key="10">
    <source>
        <dbReference type="EMBL" id="CAK9014227.1"/>
    </source>
</evidence>
<dbReference type="PROSITE" id="PS50893">
    <property type="entry name" value="ABC_TRANSPORTER_2"/>
    <property type="match status" value="2"/>
</dbReference>
<keyword evidence="7 8" id="KW-0472">Membrane</keyword>
<dbReference type="SMART" id="SM00382">
    <property type="entry name" value="AAA"/>
    <property type="match status" value="2"/>
</dbReference>
<dbReference type="SUPFAM" id="SSF90123">
    <property type="entry name" value="ABC transporter transmembrane region"/>
    <property type="match status" value="1"/>
</dbReference>
<keyword evidence="5" id="KW-0067">ATP-binding</keyword>
<comment type="similarity">
    <text evidence="1">Belongs to the ABC transporter superfamily. ABCD family. Peroxisomal fatty acyl CoA transporter (TC 3.A.1.203) subfamily.</text>
</comment>
<reference evidence="10 11" key="1">
    <citation type="submission" date="2024-02" db="EMBL/GenBank/DDBJ databases">
        <authorList>
            <person name="Chen Y."/>
            <person name="Shah S."/>
            <person name="Dougan E. K."/>
            <person name="Thang M."/>
            <person name="Chan C."/>
        </authorList>
    </citation>
    <scope>NUCLEOTIDE SEQUENCE [LARGE SCALE GENOMIC DNA]</scope>
</reference>
<feature type="transmembrane region" description="Helical" evidence="8">
    <location>
        <begin position="245"/>
        <end position="264"/>
    </location>
</feature>
<evidence type="ECO:0000256" key="3">
    <source>
        <dbReference type="ARBA" id="ARBA00022692"/>
    </source>
</evidence>
<dbReference type="PROSITE" id="PS00211">
    <property type="entry name" value="ABC_TRANSPORTER_1"/>
    <property type="match status" value="1"/>
</dbReference>
<feature type="transmembrane region" description="Helical" evidence="8">
    <location>
        <begin position="39"/>
        <end position="58"/>
    </location>
</feature>
<accession>A0ABP0JJ77</accession>
<feature type="domain" description="ABC transporter" evidence="9">
    <location>
        <begin position="1067"/>
        <end position="1284"/>
    </location>
</feature>
<evidence type="ECO:0000256" key="4">
    <source>
        <dbReference type="ARBA" id="ARBA00022741"/>
    </source>
</evidence>
<dbReference type="InterPro" id="IPR003439">
    <property type="entry name" value="ABC_transporter-like_ATP-bd"/>
</dbReference>
<dbReference type="InterPro" id="IPR017871">
    <property type="entry name" value="ABC_transporter-like_CS"/>
</dbReference>
<evidence type="ECO:0000256" key="7">
    <source>
        <dbReference type="ARBA" id="ARBA00023136"/>
    </source>
</evidence>
<organism evidence="10 11">
    <name type="scientific">Durusdinium trenchii</name>
    <dbReference type="NCBI Taxonomy" id="1381693"/>
    <lineage>
        <taxon>Eukaryota</taxon>
        <taxon>Sar</taxon>
        <taxon>Alveolata</taxon>
        <taxon>Dinophyceae</taxon>
        <taxon>Suessiales</taxon>
        <taxon>Symbiodiniaceae</taxon>
        <taxon>Durusdinium</taxon>
    </lineage>
</organism>
<evidence type="ECO:0000256" key="5">
    <source>
        <dbReference type="ARBA" id="ARBA00022840"/>
    </source>
</evidence>
<evidence type="ECO:0000259" key="9">
    <source>
        <dbReference type="PROSITE" id="PS50893"/>
    </source>
</evidence>
<evidence type="ECO:0000256" key="6">
    <source>
        <dbReference type="ARBA" id="ARBA00022989"/>
    </source>
</evidence>
<dbReference type="InterPro" id="IPR050835">
    <property type="entry name" value="ABC_transporter_sub-D"/>
</dbReference>
<dbReference type="PANTHER" id="PTHR11384:SF59">
    <property type="entry name" value="LYSOSOMAL COBALAMIN TRANSPORTER ABCD4"/>
    <property type="match status" value="1"/>
</dbReference>
<feature type="domain" description="ABC transporter" evidence="9">
    <location>
        <begin position="445"/>
        <end position="675"/>
    </location>
</feature>